<evidence type="ECO:0000256" key="3">
    <source>
        <dbReference type="ARBA" id="ARBA00004613"/>
    </source>
</evidence>
<dbReference type="InterPro" id="IPR011050">
    <property type="entry name" value="Pectin_lyase_fold/virulence"/>
</dbReference>
<feature type="compositionally biased region" description="Pro residues" evidence="8">
    <location>
        <begin position="3579"/>
        <end position="3597"/>
    </location>
</feature>
<dbReference type="PANTHER" id="PTHR11319">
    <property type="entry name" value="G PROTEIN-COUPLED RECEPTOR-RELATED"/>
    <property type="match status" value="1"/>
</dbReference>
<reference evidence="11 12" key="1">
    <citation type="journal article" date="2014" name="Nat. Commun.">
        <title>Klebsormidium flaccidum genome reveals primary factors for plant terrestrial adaptation.</title>
        <authorList>
            <person name="Hori K."/>
            <person name="Maruyama F."/>
            <person name="Fujisawa T."/>
            <person name="Togashi T."/>
            <person name="Yamamoto N."/>
            <person name="Seo M."/>
            <person name="Sato S."/>
            <person name="Yamada T."/>
            <person name="Mori H."/>
            <person name="Tajima N."/>
            <person name="Moriyama T."/>
            <person name="Ikeuchi M."/>
            <person name="Watanabe M."/>
            <person name="Wada H."/>
            <person name="Kobayashi K."/>
            <person name="Saito M."/>
            <person name="Masuda T."/>
            <person name="Sasaki-Sekimoto Y."/>
            <person name="Mashiguchi K."/>
            <person name="Awai K."/>
            <person name="Shimojima M."/>
            <person name="Masuda S."/>
            <person name="Iwai M."/>
            <person name="Nobusawa T."/>
            <person name="Narise T."/>
            <person name="Kondo S."/>
            <person name="Saito H."/>
            <person name="Sato R."/>
            <person name="Murakawa M."/>
            <person name="Ihara Y."/>
            <person name="Oshima-Yamada Y."/>
            <person name="Ohtaka K."/>
            <person name="Satoh M."/>
            <person name="Sonobe K."/>
            <person name="Ishii M."/>
            <person name="Ohtani R."/>
            <person name="Kanamori-Sato M."/>
            <person name="Honoki R."/>
            <person name="Miyazaki D."/>
            <person name="Mochizuki H."/>
            <person name="Umetsu J."/>
            <person name="Higashi K."/>
            <person name="Shibata D."/>
            <person name="Kamiya Y."/>
            <person name="Sato N."/>
            <person name="Nakamura Y."/>
            <person name="Tabata S."/>
            <person name="Ida S."/>
            <person name="Kurokawa K."/>
            <person name="Ohta H."/>
        </authorList>
    </citation>
    <scope>NUCLEOTIDE SEQUENCE [LARGE SCALE GENOMIC DNA]</scope>
    <source>
        <strain evidence="11 12">NIES-2285</strain>
    </source>
</reference>
<keyword evidence="12" id="KW-1185">Reference proteome</keyword>
<dbReference type="PANTHER" id="PTHR11319:SF35">
    <property type="entry name" value="OUTER MEMBRANE PROTEIN PMPC-RELATED"/>
    <property type="match status" value="1"/>
</dbReference>
<dbReference type="InterPro" id="IPR006626">
    <property type="entry name" value="PbH1"/>
</dbReference>
<evidence type="ECO:0000256" key="1">
    <source>
        <dbReference type="ARBA" id="ARBA00004196"/>
    </source>
</evidence>
<dbReference type="InterPro" id="IPR002859">
    <property type="entry name" value="PKD/REJ-like"/>
</dbReference>
<feature type="compositionally biased region" description="Pro residues" evidence="8">
    <location>
        <begin position="3616"/>
        <end position="3643"/>
    </location>
</feature>
<dbReference type="SMART" id="SM00710">
    <property type="entry name" value="PbH1"/>
    <property type="match status" value="15"/>
</dbReference>
<feature type="compositionally biased region" description="Low complexity" evidence="8">
    <location>
        <begin position="3566"/>
        <end position="3578"/>
    </location>
</feature>
<feature type="compositionally biased region" description="Low complexity" evidence="8">
    <location>
        <begin position="3598"/>
        <end position="3615"/>
    </location>
</feature>
<evidence type="ECO:0000256" key="6">
    <source>
        <dbReference type="ARBA" id="ARBA00023136"/>
    </source>
</evidence>
<dbReference type="GO" id="GO:0005576">
    <property type="term" value="C:extracellular region"/>
    <property type="evidence" value="ECO:0007669"/>
    <property type="project" value="UniProtKB-SubCell"/>
</dbReference>
<dbReference type="STRING" id="105231.A0A1Y1HPC6"/>
<dbReference type="OMA" id="GFFWNGS"/>
<evidence type="ECO:0000256" key="4">
    <source>
        <dbReference type="ARBA" id="ARBA00022525"/>
    </source>
</evidence>
<dbReference type="SUPFAM" id="SSF51126">
    <property type="entry name" value="Pectin lyase-like"/>
    <property type="match status" value="6"/>
</dbReference>
<accession>A0A1Y1HPC6</accession>
<sequence>MRPCPGLFLWLVVVITLSALQAVRGQGLVLPGTNLCLFTDEDTCQKSQQCSWVTECEPLNDPCKSYSNKGSCNLCHGCVWDQFTHPTIGNFSYGTCSSISCQLPSYGDRSTLACLALGGKDGACHMTGKCVYNGCSDASDQCCGVDNSGRCGGIPNCNWESLCVLRNDTCAGVVSQTQCDNTIGCQWRNSAGHGADSGYCFNVANPCGIERRDPTACAAVADVSGAPLCRSEYFCNSNRCNHAFECCTVDQPATCNAVTNGTCYWKSYCLEVWDPCWAHDRTSCSQTATCHWQLSHVNATLGGVCASVSAVCPLELDDPAQCNALVDPSTGRQMCRSQGACNHDECYEGDKCCGVHDEDTCTARGSCDWNPYCELIIDPCWLGSFSRPECVALEGCSWRPLAGGGGDCMSTVSPCWDGNANERACNNITDALGTRLCRYEGSCSETTCQDDDTCCPLSAPTECNAEDACVWETYCSLRYDFCANWKTKADCSAIATCLWEGSPINGSHAGHCFTGNNACRLGDDDPDVCTAIVDGFTGEPLCHVAGHCIFDHCDPHDQCCYQHNQVDCAAAGTQCSWAPQCNLRWDPCWDLLDDSACALAPSCHWLADLRGNGTVAGGCYSISNPCSVANSDARVCANLASGPFPLCRASGSCYNSGCKPGDICCGPQNEADCVARSPQCVFDDSCEIKTDPCHGVTTRNACLSTGPCAWDDSYAYCHYANNPCVAGGSPDVCGRITDLSTGASLCQWRTACMERPGCSGGTCPPAISPCDDGVYYVCHESELRAALGTATHIVIVCDIQLSGPLPPIATFINITGKYMTPPCRQPSPSPYALPPPAKPSPSSSPAPSASSQPSPSASPEPSPGALAVDVSIPVSIPVSISVSIGVSIFVSIPVSIHVSISGSLLLSLPFELPPTVSKRGRLSFCLPLHVSTAVHVTPGVSFDVTPAVSFLVSTTLRLGVPSAVSFDVSATVSFDVSAAVSFDVSATVSFDVSPTIPFDVSTSIPLDVSTAVTLNVSTAVTLNVSTAVAIDVSAAFTLYVGAAVTLDVISAVRFSPHERQPLSEDVSKPVPLAFRSVPFASAADSERKRLFGQCAGVDRKREPANLGGGSFQHHHGCEWEHQPVWVGVDWGGGSGSFSNVVFSNNNAGASGAAVFINNGNGDFSDCVFVNNTAMDSGGAVYVHGTTTFQQTQFVGNAANQSGGAIILDQQSGSSFVGCSFQDNSALDSGGAIHVDHTSTVNSTYTQFLNNNASTGGDLYNRGYRDSQYSGQLQFCPADVGAQISGALSTVFPTDCAPPVIPIGRGIYIVSTPAQLAYAINQSAADILLVSDVTLFAPLPIITSDVTIHGLWPDWPNPPLAARIRISGLNTFRIFYVRGAKLTVANLDLYGGYSGDNGGAVYIENLGASTGSGEFTNVGFVQNSALGNGSAVYMVDGNAAFESCDFVLNAASGSGGAVWVYGMTTFLFCRFVGNTAQNAGGAVVVPQFAEAGFAFTQLRNNTCLGGPGGAVYGELSSQSGFNNCTFAGNRASNATGPDLFLVDSPSEDQLGRMELCPLTCRPVIGGAVAKILTKACGIAVAQIDGVYYVTSETDFVSALNNNAKKVVITSNVQLSGPLPTVTADVIVTGAPNPAASDGKFVLLAAPGYGIFRALGADVSIANLTLTGGLSNSTGGAVSITDGWGTFADVTFSYSSARLYGGAVYVTDGGADFVGCVFANNTAGISGGAVFIDGLATFQGCAFSGNWGGSSGGAVTVPTGSLAQVSGSQFTGNYAANVSGGAVLAQTSSYVFIESSTFWGNAAASTGGGLQVNPGGHVRVSNSTFGNNTISQVGPGKGGLSNDLRSDAGSTQTVQALLCACSANLTFDGATASVSVLATCPSSVLPRRLDGAYQVASDWELRTAIAYANVRNGTDTIVVTADIVLQGPLPAITNSVQIVGVNISTQAGPVRPVSVSGNGLYRIFTVRGIPFFLDTLILADGKAFRGSALYAKSGTGTLRNVVFFDGRSTYNGGAVEVRYGRLQLWSCLFDGNTAGVYGGALFAERSIVSGSDCEFSSNRAGDSGGGFAGHDSSSAQFATTFFTNNTAQLFGGGLSIGYKSNAKLTRSTFSLNVAFESGADFYARDFPGTASDGGVDYCPATTSLKYGGAVYRVFRDSCDPPPPVLPSGGTFLITTEAQLRYALANGQYDIVLETDIAMQLGPLPTVTANLVLSGSPDFSHSMGRPPMISAGYSSQILTISGGTVLITGLEFNAGNSTEEGGAVRVIGGATVTFREVIFSENLAWESGGAVFVDNDGKTSADFMSCVFFNNTAFELGGAVFAEGNVNLTDCSFQNNTAAIAGGAAALAVTSVGDFFECSFVGNTAYDKGGAIYVDPRATVILSACTFAYDSAHCVLGGDDLFLRGLLLPVYGSVGVAGTAFICPNPSTLKVAGSSLNLVFRDCPPPVIPFVSGAFRVSTEAQLRYAMSQGDWIILDADVVLTSPLPVVRSQLRLTGGACSAPRNGTCRFSISGGNAFRIFRVQSSELWLENLLLVGGWGQPTIGHVADSDGSGGAVSLTNSVGTFVNVVFANHNATGNGGAVFATGGSVNFARCLFTGNKAGASGGALYLDSVITMVNCTVTKNTAGGDGGAVSLAVSSTGHFSGCLFDSNVAGLTAGAIYTGPKATSRFDLCAFTNNVAQDGLDMYIKAFNIPGSNTSNGIATYCPLPKSFPPLYSGARLLIDALCGTDLCAGFSATSPTFCAPGSLDSTQNCFCRGNSDCARSQTCSAFFAGGNCTRECACDPLTGTRGCSSACLGTCVNNCDTWAAAGGASQGVPAASACGTSADCPVNRICAPVPGGCKVCSCDRGTGVAGCMPCGGTCQAVKPFMTGAKMSSDCKSVLVSLNSMPDPNLSGSGCALIFAIATRNLLGSGAVCTITSTTVTVTLGTSATLVPGNTIALLANGLIQAGTGTPFDENVTVTVDWPDNPPLPIAVISGPTLVGARCAAVNAATAVVLDASLSSDPSGRPLGKYYWTLASAPDVVSLMSAHDEVAAQQGATQLWLDSRDLGPGNYTVALTVASFLGQMTNTSWTFTRTADPIPVMSVVGANPRSIKLPVATILQTAVVYAPLCGAASQLTYQWTFVNGSTNFSMDGLKTNLKDLVIPANTPGVTPGRKYSLALQARVVDTTLGPQFDDPIGYAYVDLVVVPSDVTAVVRGGSRDAVDSEALVLIVDASDPDDPLNLLEAFKIFWRCVDSSGGDCFRNANATSPDASSVVFTVPRYTLKPGVFTFYALAGKGACVNGQCARQATASVTIRIVAGYTNPPIGQILVLQAINPTRPARFQAQVLASSGGPIGYRWVCQNLNLTNPDIATTGQLSQYLAISPAFLEPGYSYTVIVYITDVYTGLVGTASYTIQVPRGPVCNAPSLCLTVTPAQGWDNGLTSYTASLASWATDFPPLSYEIGYVDDDGLEIALVSNSQLPSYTFATLPAGLAANNDTRTVYACVSDAWLSQICVAARVTVKHVDVPPGEVTASCLNALQAALATGDPVAILAATTACSCGLNTLPVPPIYFPDLSPSPSPLPSPSMSAEPSPSASTSPPPSPSTSPQPSQTPSPSPSISAKPSPSASSSASLSPSPPPLPRCQPSLPCPLRPALPFPPSRP</sequence>
<feature type="compositionally biased region" description="Pro residues" evidence="8">
    <location>
        <begin position="828"/>
        <end position="844"/>
    </location>
</feature>
<feature type="signal peptide" evidence="9">
    <location>
        <begin position="1"/>
        <end position="25"/>
    </location>
</feature>
<evidence type="ECO:0000259" key="10">
    <source>
        <dbReference type="Pfam" id="PF02010"/>
    </source>
</evidence>
<dbReference type="InterPro" id="IPR003368">
    <property type="entry name" value="POMP_repeat"/>
</dbReference>
<proteinExistence type="predicted"/>
<dbReference type="Pfam" id="PF02415">
    <property type="entry name" value="Chlam_PMP"/>
    <property type="match status" value="3"/>
</dbReference>
<dbReference type="Proteomes" id="UP000054558">
    <property type="component" value="Unassembled WGS sequence"/>
</dbReference>
<evidence type="ECO:0000256" key="9">
    <source>
        <dbReference type="SAM" id="SignalP"/>
    </source>
</evidence>
<name>A0A1Y1HPC6_KLENI</name>
<evidence type="ECO:0000256" key="7">
    <source>
        <dbReference type="ARBA" id="ARBA00023237"/>
    </source>
</evidence>
<gene>
    <name evidence="11" type="ORF">KFL_000230370</name>
</gene>
<evidence type="ECO:0000313" key="12">
    <source>
        <dbReference type="Proteomes" id="UP000054558"/>
    </source>
</evidence>
<evidence type="ECO:0000313" key="11">
    <source>
        <dbReference type="EMBL" id="GAQ79059.1"/>
    </source>
</evidence>
<comment type="subcellular location">
    <subcellularLocation>
        <location evidence="1">Cell envelope</location>
    </subcellularLocation>
    <subcellularLocation>
        <location evidence="2">Cell outer membrane</location>
    </subcellularLocation>
    <subcellularLocation>
        <location evidence="3">Secreted</location>
    </subcellularLocation>
</comment>
<evidence type="ECO:0000256" key="5">
    <source>
        <dbReference type="ARBA" id="ARBA00022729"/>
    </source>
</evidence>
<protein>
    <recommendedName>
        <fullName evidence="10">PKD/REJ-like domain-containing protein</fullName>
    </recommendedName>
</protein>
<feature type="region of interest" description="Disordered" evidence="8">
    <location>
        <begin position="828"/>
        <end position="862"/>
    </location>
</feature>
<feature type="domain" description="PKD/REJ-like" evidence="10">
    <location>
        <begin position="3107"/>
        <end position="3531"/>
    </location>
</feature>
<keyword evidence="7" id="KW-0998">Cell outer membrane</keyword>
<dbReference type="Pfam" id="PF02010">
    <property type="entry name" value="REJ"/>
    <property type="match status" value="1"/>
</dbReference>
<organism evidence="11 12">
    <name type="scientific">Klebsormidium nitens</name>
    <name type="common">Green alga</name>
    <name type="synonym">Ulothrix nitens</name>
    <dbReference type="NCBI Taxonomy" id="105231"/>
    <lineage>
        <taxon>Eukaryota</taxon>
        <taxon>Viridiplantae</taxon>
        <taxon>Streptophyta</taxon>
        <taxon>Klebsormidiophyceae</taxon>
        <taxon>Klebsormidiales</taxon>
        <taxon>Klebsormidiaceae</taxon>
        <taxon>Klebsormidium</taxon>
    </lineage>
</organism>
<keyword evidence="6" id="KW-0472">Membrane</keyword>
<evidence type="ECO:0000256" key="8">
    <source>
        <dbReference type="SAM" id="MobiDB-lite"/>
    </source>
</evidence>
<evidence type="ECO:0000256" key="2">
    <source>
        <dbReference type="ARBA" id="ARBA00004442"/>
    </source>
</evidence>
<feature type="compositionally biased region" description="Low complexity" evidence="8">
    <location>
        <begin position="845"/>
        <end position="855"/>
    </location>
</feature>
<keyword evidence="5 9" id="KW-0732">Signal</keyword>
<dbReference type="EMBL" id="DF236972">
    <property type="protein sequence ID" value="GAQ79059.1"/>
    <property type="molecule type" value="Genomic_DNA"/>
</dbReference>
<keyword evidence="4" id="KW-0964">Secreted</keyword>
<feature type="region of interest" description="Disordered" evidence="8">
    <location>
        <begin position="3559"/>
        <end position="3643"/>
    </location>
</feature>
<feature type="non-terminal residue" evidence="11">
    <location>
        <position position="3643"/>
    </location>
</feature>
<feature type="chain" id="PRO_5013073074" description="PKD/REJ-like domain-containing protein" evidence="9">
    <location>
        <begin position="26"/>
        <end position="3643"/>
    </location>
</feature>
<dbReference type="OrthoDB" id="2015716at2759"/>